<keyword evidence="2" id="KW-1185">Reference proteome</keyword>
<dbReference type="RefSeq" id="WP_075012845.1">
    <property type="nucleotide sequence ID" value="NZ_FOWE01000003.1"/>
</dbReference>
<proteinExistence type="predicted"/>
<dbReference type="OrthoDB" id="5187730at2"/>
<accession>A0A1I5EIF7</accession>
<evidence type="ECO:0000313" key="1">
    <source>
        <dbReference type="EMBL" id="SFO11103.1"/>
    </source>
</evidence>
<sequence>MSEPGQVRQEVVDEIVAVLRGADPAGLPASATAQEKAAAKDRYLSEFVAERSKRDRQAQAWELLLTRSYDEPPTWQRLFDDLPPGAAEELGGLYDVLPSGAQEEYARRYGVPSAV</sequence>
<dbReference type="Proteomes" id="UP000183642">
    <property type="component" value="Unassembled WGS sequence"/>
</dbReference>
<evidence type="ECO:0000313" key="2">
    <source>
        <dbReference type="Proteomes" id="UP000183642"/>
    </source>
</evidence>
<reference evidence="2" key="1">
    <citation type="submission" date="2016-10" db="EMBL/GenBank/DDBJ databases">
        <authorList>
            <person name="Varghese N."/>
            <person name="Submissions S."/>
        </authorList>
    </citation>
    <scope>NUCLEOTIDE SEQUENCE [LARGE SCALE GENOMIC DNA]</scope>
    <source>
        <strain evidence="2">DSM 43161</strain>
    </source>
</reference>
<dbReference type="EMBL" id="FOWE01000003">
    <property type="protein sequence ID" value="SFO11103.1"/>
    <property type="molecule type" value="Genomic_DNA"/>
</dbReference>
<organism evidence="1 2">
    <name type="scientific">Geodermatophilus obscurus</name>
    <dbReference type="NCBI Taxonomy" id="1861"/>
    <lineage>
        <taxon>Bacteria</taxon>
        <taxon>Bacillati</taxon>
        <taxon>Actinomycetota</taxon>
        <taxon>Actinomycetes</taxon>
        <taxon>Geodermatophilales</taxon>
        <taxon>Geodermatophilaceae</taxon>
        <taxon>Geodermatophilus</taxon>
    </lineage>
</organism>
<name>A0A1I5EIF7_9ACTN</name>
<dbReference type="AlphaFoldDB" id="A0A1I5EIF7"/>
<gene>
    <name evidence="1" type="ORF">SAMN05660359_01462</name>
</gene>
<protein>
    <submittedName>
        <fullName evidence="1">Uncharacterized protein</fullName>
    </submittedName>
</protein>